<dbReference type="AlphaFoldDB" id="V8NKR1"/>
<evidence type="ECO:0000256" key="1">
    <source>
        <dbReference type="ARBA" id="ARBA00004167"/>
    </source>
</evidence>
<evidence type="ECO:0000256" key="5">
    <source>
        <dbReference type="ARBA" id="ARBA00022989"/>
    </source>
</evidence>
<organism evidence="9 10">
    <name type="scientific">Ophiophagus hannah</name>
    <name type="common">King cobra</name>
    <name type="synonym">Naja hannah</name>
    <dbReference type="NCBI Taxonomy" id="8665"/>
    <lineage>
        <taxon>Eukaryota</taxon>
        <taxon>Metazoa</taxon>
        <taxon>Chordata</taxon>
        <taxon>Craniata</taxon>
        <taxon>Vertebrata</taxon>
        <taxon>Euteleostomi</taxon>
        <taxon>Lepidosauria</taxon>
        <taxon>Squamata</taxon>
        <taxon>Bifurcata</taxon>
        <taxon>Unidentata</taxon>
        <taxon>Episquamata</taxon>
        <taxon>Toxicofera</taxon>
        <taxon>Serpentes</taxon>
        <taxon>Colubroidea</taxon>
        <taxon>Elapidae</taxon>
        <taxon>Elapinae</taxon>
        <taxon>Ophiophagus</taxon>
    </lineage>
</organism>
<gene>
    <name evidence="9" type="primary">Lrmp</name>
    <name evidence="9" type="ORF">L345_11368</name>
</gene>
<accession>V8NKR1</accession>
<keyword evidence="6" id="KW-0175">Coiled coil</keyword>
<keyword evidence="4" id="KW-0812">Transmembrane</keyword>
<evidence type="ECO:0000313" key="10">
    <source>
        <dbReference type="Proteomes" id="UP000018936"/>
    </source>
</evidence>
<evidence type="ECO:0000256" key="2">
    <source>
        <dbReference type="ARBA" id="ARBA00004496"/>
    </source>
</evidence>
<dbReference type="GO" id="GO:0005789">
    <property type="term" value="C:endoplasmic reticulum membrane"/>
    <property type="evidence" value="ECO:0007669"/>
    <property type="project" value="TreeGrafter"/>
</dbReference>
<evidence type="ECO:0000256" key="7">
    <source>
        <dbReference type="ARBA" id="ARBA00023136"/>
    </source>
</evidence>
<feature type="non-terminal residue" evidence="9">
    <location>
        <position position="1"/>
    </location>
</feature>
<dbReference type="Proteomes" id="UP000018936">
    <property type="component" value="Unassembled WGS sequence"/>
</dbReference>
<dbReference type="OrthoDB" id="10062605at2759"/>
<dbReference type="PANTHER" id="PTHR15352:SF5">
    <property type="entry name" value="LYMPHOID-RESTRICTED MEMBRANE PROTEIN-LIKE"/>
    <property type="match status" value="1"/>
</dbReference>
<evidence type="ECO:0000256" key="3">
    <source>
        <dbReference type="ARBA" id="ARBA00022490"/>
    </source>
</evidence>
<keyword evidence="10" id="KW-1185">Reference proteome</keyword>
<evidence type="ECO:0000313" key="9">
    <source>
        <dbReference type="EMBL" id="ETE62874.1"/>
    </source>
</evidence>
<proteinExistence type="predicted"/>
<dbReference type="InterPro" id="IPR008677">
    <property type="entry name" value="MRVI1"/>
</dbReference>
<reference evidence="9 10" key="1">
    <citation type="journal article" date="2013" name="Proc. Natl. Acad. Sci. U.S.A.">
        <title>The king cobra genome reveals dynamic gene evolution and adaptation in the snake venom system.</title>
        <authorList>
            <person name="Vonk F.J."/>
            <person name="Casewell N.R."/>
            <person name="Henkel C.V."/>
            <person name="Heimberg A.M."/>
            <person name="Jansen H.J."/>
            <person name="McCleary R.J."/>
            <person name="Kerkkamp H.M."/>
            <person name="Vos R.A."/>
            <person name="Guerreiro I."/>
            <person name="Calvete J.J."/>
            <person name="Wuster W."/>
            <person name="Woods A.E."/>
            <person name="Logan J.M."/>
            <person name="Harrison R.A."/>
            <person name="Castoe T.A."/>
            <person name="de Koning A.P."/>
            <person name="Pollock D.D."/>
            <person name="Yandell M."/>
            <person name="Calderon D."/>
            <person name="Renjifo C."/>
            <person name="Currier R.B."/>
            <person name="Salgado D."/>
            <person name="Pla D."/>
            <person name="Sanz L."/>
            <person name="Hyder A.S."/>
            <person name="Ribeiro J.M."/>
            <person name="Arntzen J.W."/>
            <person name="van den Thillart G.E."/>
            <person name="Boetzer M."/>
            <person name="Pirovano W."/>
            <person name="Dirks R.P."/>
            <person name="Spaink H.P."/>
            <person name="Duboule D."/>
            <person name="McGlinn E."/>
            <person name="Kini R.M."/>
            <person name="Richardson M.K."/>
        </authorList>
    </citation>
    <scope>NUCLEOTIDE SEQUENCE</scope>
    <source>
        <tissue evidence="9">Blood</tissue>
    </source>
</reference>
<dbReference type="PANTHER" id="PTHR15352">
    <property type="entry name" value="LYMPHOID-RESTRICTED MEMBRANE PROTEIN, JAW1"/>
    <property type="match status" value="1"/>
</dbReference>
<name>V8NKR1_OPHHA</name>
<protein>
    <submittedName>
        <fullName evidence="9">Lymphoid-restricted membrane protein</fullName>
    </submittedName>
</protein>
<sequence>MFTLRQRVQIEERARNTAEENIQEELAECQAEARMSRAAELMVQHVENLKRHHLREHVELEDMKRLIQQNSRNWQLTENKGKIGALDSLRPQAHMRPPISFLEP</sequence>
<dbReference type="Pfam" id="PF05781">
    <property type="entry name" value="MRVI1"/>
    <property type="match status" value="1"/>
</dbReference>
<evidence type="ECO:0000256" key="6">
    <source>
        <dbReference type="ARBA" id="ARBA00023054"/>
    </source>
</evidence>
<evidence type="ECO:0000256" key="8">
    <source>
        <dbReference type="SAM" id="MobiDB-lite"/>
    </source>
</evidence>
<comment type="caution">
    <text evidence="9">The sequence shown here is derived from an EMBL/GenBank/DDBJ whole genome shotgun (WGS) entry which is preliminary data.</text>
</comment>
<keyword evidence="7" id="KW-0472">Membrane</keyword>
<keyword evidence="3" id="KW-0963">Cytoplasm</keyword>
<comment type="subcellular location">
    <subcellularLocation>
        <location evidence="2">Cytoplasm</location>
    </subcellularLocation>
    <subcellularLocation>
        <location evidence="1">Membrane</location>
        <topology evidence="1">Single-pass membrane protein</topology>
    </subcellularLocation>
</comment>
<keyword evidence="5" id="KW-1133">Transmembrane helix</keyword>
<evidence type="ECO:0000256" key="4">
    <source>
        <dbReference type="ARBA" id="ARBA00022692"/>
    </source>
</evidence>
<dbReference type="EMBL" id="AZIM01003013">
    <property type="protein sequence ID" value="ETE62874.1"/>
    <property type="molecule type" value="Genomic_DNA"/>
</dbReference>
<feature type="region of interest" description="Disordered" evidence="8">
    <location>
        <begin position="85"/>
        <end position="104"/>
    </location>
</feature>